<proteinExistence type="predicted"/>
<dbReference type="EMBL" id="KZ613473">
    <property type="protein sequence ID" value="PMD24208.1"/>
    <property type="molecule type" value="Genomic_DNA"/>
</dbReference>
<reference evidence="1 2" key="1">
    <citation type="submission" date="2016-05" db="EMBL/GenBank/DDBJ databases">
        <title>A degradative enzymes factory behind the ericoid mycorrhizal symbiosis.</title>
        <authorList>
            <consortium name="DOE Joint Genome Institute"/>
            <person name="Martino E."/>
            <person name="Morin E."/>
            <person name="Grelet G."/>
            <person name="Kuo A."/>
            <person name="Kohler A."/>
            <person name="Daghino S."/>
            <person name="Barry K."/>
            <person name="Choi C."/>
            <person name="Cichocki N."/>
            <person name="Clum A."/>
            <person name="Copeland A."/>
            <person name="Hainaut M."/>
            <person name="Haridas S."/>
            <person name="Labutti K."/>
            <person name="Lindquist E."/>
            <person name="Lipzen A."/>
            <person name="Khouja H.-R."/>
            <person name="Murat C."/>
            <person name="Ohm R."/>
            <person name="Olson A."/>
            <person name="Spatafora J."/>
            <person name="Veneault-Fourrey C."/>
            <person name="Henrissat B."/>
            <person name="Grigoriev I."/>
            <person name="Martin F."/>
            <person name="Perotto S."/>
        </authorList>
    </citation>
    <scope>NUCLEOTIDE SEQUENCE [LARGE SCALE GENOMIC DNA]</scope>
    <source>
        <strain evidence="1 2">UAMH 7357</strain>
    </source>
</reference>
<name>A0A2J6QD95_9HELO</name>
<dbReference type="AlphaFoldDB" id="A0A2J6QD95"/>
<sequence length="151" mass="17310">MKTKKKRTQELASKYIPLNLTHKHFQHYQFSHIKNSRNKLKSSTTATHSFIHLSTTSLLLITHTSPRTQYLQLPELPHPIRLNISMFIAEQNSSSRVSITQPSQPMNHPSIDSCVKPPIPKDGLSFLFCNFHKLPLNPDQKQAIQFNSAKL</sequence>
<dbReference type="Proteomes" id="UP000235672">
    <property type="component" value="Unassembled WGS sequence"/>
</dbReference>
<organism evidence="1 2">
    <name type="scientific">Hyaloscypha hepaticicola</name>
    <dbReference type="NCBI Taxonomy" id="2082293"/>
    <lineage>
        <taxon>Eukaryota</taxon>
        <taxon>Fungi</taxon>
        <taxon>Dikarya</taxon>
        <taxon>Ascomycota</taxon>
        <taxon>Pezizomycotina</taxon>
        <taxon>Leotiomycetes</taxon>
        <taxon>Helotiales</taxon>
        <taxon>Hyaloscyphaceae</taxon>
        <taxon>Hyaloscypha</taxon>
    </lineage>
</organism>
<evidence type="ECO:0000313" key="1">
    <source>
        <dbReference type="EMBL" id="PMD24208.1"/>
    </source>
</evidence>
<protein>
    <submittedName>
        <fullName evidence="1">Uncharacterized protein</fullName>
    </submittedName>
</protein>
<evidence type="ECO:0000313" key="2">
    <source>
        <dbReference type="Proteomes" id="UP000235672"/>
    </source>
</evidence>
<gene>
    <name evidence="1" type="ORF">NA56DRAFT_30926</name>
</gene>
<keyword evidence="2" id="KW-1185">Reference proteome</keyword>
<accession>A0A2J6QD95</accession>